<reference evidence="1 2" key="1">
    <citation type="journal article" date="2023" name="J. Phycol.">
        <title>Chrysosporum ovalisporum is synonymous with the true-branching cyanobacterium Umezakia natans (Nostocales/Aphanizomenonaceae).</title>
        <authorList>
            <person name="McGregor G.B."/>
            <person name="Sendall B.C."/>
            <person name="Niiyama Y."/>
            <person name="Tuji A."/>
            <person name="Willis A."/>
        </authorList>
    </citation>
    <scope>NUCLEOTIDE SEQUENCE [LARGE SCALE GENOMIC DNA]</scope>
    <source>
        <strain evidence="1 2">ANA360D</strain>
    </source>
</reference>
<evidence type="ECO:0000313" key="2">
    <source>
        <dbReference type="Proteomes" id="UP001159387"/>
    </source>
</evidence>
<name>A0AA43KB75_9CYAN</name>
<dbReference type="Pfam" id="PF05402">
    <property type="entry name" value="PqqD"/>
    <property type="match status" value="1"/>
</dbReference>
<gene>
    <name evidence="1" type="ORF">NWP17_06725</name>
</gene>
<sequence>MNFTPINTDISENCIVVAVKEQIFSEVGQEAVILHLNTGIYHGVNEVGTRIWNLIQQPKAVKDIKQILLQEYAVTSEDCDRDLIALLKDFLAVALIEVKNEITT</sequence>
<dbReference type="InterPro" id="IPR008792">
    <property type="entry name" value="PQQD"/>
</dbReference>
<dbReference type="Gene3D" id="1.10.10.1150">
    <property type="entry name" value="Coenzyme PQQ synthesis protein D (PqqD)"/>
    <property type="match status" value="1"/>
</dbReference>
<dbReference type="EMBL" id="JANQDH010000043">
    <property type="protein sequence ID" value="MDH6060134.1"/>
    <property type="molecule type" value="Genomic_DNA"/>
</dbReference>
<dbReference type="InterPro" id="IPR041881">
    <property type="entry name" value="PqqD_sf"/>
</dbReference>
<organism evidence="1 2">
    <name type="scientific">Chrysosporum bergii ANA360D</name>
    <dbReference type="NCBI Taxonomy" id="617107"/>
    <lineage>
        <taxon>Bacteria</taxon>
        <taxon>Bacillati</taxon>
        <taxon>Cyanobacteriota</taxon>
        <taxon>Cyanophyceae</taxon>
        <taxon>Nostocales</taxon>
        <taxon>Nodulariaceae</taxon>
        <taxon>Chrysosporum</taxon>
    </lineage>
</organism>
<evidence type="ECO:0000313" key="1">
    <source>
        <dbReference type="EMBL" id="MDH6060134.1"/>
    </source>
</evidence>
<dbReference type="Proteomes" id="UP001159387">
    <property type="component" value="Unassembled WGS sequence"/>
</dbReference>
<comment type="caution">
    <text evidence="1">The sequence shown here is derived from an EMBL/GenBank/DDBJ whole genome shotgun (WGS) entry which is preliminary data.</text>
</comment>
<dbReference type="RefSeq" id="WP_280654146.1">
    <property type="nucleotide sequence ID" value="NZ_JANQDH010000043.1"/>
</dbReference>
<accession>A0AA43KB75</accession>
<dbReference type="AlphaFoldDB" id="A0AA43KB75"/>
<keyword evidence="2" id="KW-1185">Reference proteome</keyword>
<protein>
    <submittedName>
        <fullName evidence="1">PqqD family peptide modification chaperone</fullName>
    </submittedName>
</protein>
<proteinExistence type="predicted"/>